<dbReference type="AlphaFoldDB" id="A0AA40VV74"/>
<name>A0AA40VV74_9NOST</name>
<reference evidence="2" key="1">
    <citation type="submission" date="2019-07" db="EMBL/GenBank/DDBJ databases">
        <title>Toxilogical consequences of a new and cryptic species of cyanobacteria (Komarekiella delphini-convector) recovered from the epidermis of a bottlenose dolphin and 1500 ft. in the air.</title>
        <authorList>
            <person name="Brown A.O."/>
            <person name="Dvorak P."/>
            <person name="Villanueva C.D."/>
            <person name="Foss A.J."/>
            <person name="Garvey A.D."/>
            <person name="Gibson Q.A."/>
            <person name="Johansen J.R."/>
            <person name="Casamatta D.A."/>
        </authorList>
    </citation>
    <scope>NUCLEOTIDE SEQUENCE</scope>
    <source>
        <strain evidence="2">SJRDD-AB1</strain>
    </source>
</reference>
<proteinExistence type="predicted"/>
<feature type="region of interest" description="Disordered" evidence="1">
    <location>
        <begin position="1"/>
        <end position="59"/>
    </location>
</feature>
<gene>
    <name evidence="2" type="ORF">FNW02_35495</name>
</gene>
<sequence length="59" mass="6069">MKSPLVGIKSSRSPNPLQKGAFDSGSPLFKGSQRGLLPKGEASAKGVSPMSDWRGLGGI</sequence>
<evidence type="ECO:0000313" key="3">
    <source>
        <dbReference type="Proteomes" id="UP001165986"/>
    </source>
</evidence>
<accession>A0AA40VV74</accession>
<evidence type="ECO:0000313" key="2">
    <source>
        <dbReference type="EMBL" id="MBD6620897.1"/>
    </source>
</evidence>
<organism evidence="2 3">
    <name type="scientific">Komarekiella delphini-convector SJRDD-AB1</name>
    <dbReference type="NCBI Taxonomy" id="2593771"/>
    <lineage>
        <taxon>Bacteria</taxon>
        <taxon>Bacillati</taxon>
        <taxon>Cyanobacteriota</taxon>
        <taxon>Cyanophyceae</taxon>
        <taxon>Nostocales</taxon>
        <taxon>Nostocaceae</taxon>
        <taxon>Komarekiella</taxon>
        <taxon>Komarekiella delphini-convector</taxon>
    </lineage>
</organism>
<protein>
    <submittedName>
        <fullName evidence="2">Uncharacterized protein</fullName>
    </submittedName>
</protein>
<evidence type="ECO:0000256" key="1">
    <source>
        <dbReference type="SAM" id="MobiDB-lite"/>
    </source>
</evidence>
<dbReference type="EMBL" id="VJXY01000090">
    <property type="protein sequence ID" value="MBD6620897.1"/>
    <property type="molecule type" value="Genomic_DNA"/>
</dbReference>
<comment type="caution">
    <text evidence="2">The sequence shown here is derived from an EMBL/GenBank/DDBJ whole genome shotgun (WGS) entry which is preliminary data.</text>
</comment>
<dbReference type="Proteomes" id="UP001165986">
    <property type="component" value="Unassembled WGS sequence"/>
</dbReference>
<keyword evidence="3" id="KW-1185">Reference proteome</keyword>